<dbReference type="InterPro" id="IPR050425">
    <property type="entry name" value="NAD(P)_dehydrat-like"/>
</dbReference>
<evidence type="ECO:0000256" key="1">
    <source>
        <dbReference type="ARBA" id="ARBA00023002"/>
    </source>
</evidence>
<feature type="domain" description="NAD-dependent epimerase/dehydratase" evidence="3">
    <location>
        <begin position="8"/>
        <end position="262"/>
    </location>
</feature>
<dbReference type="EMBL" id="KB469302">
    <property type="protein sequence ID" value="EPQ55055.1"/>
    <property type="molecule type" value="Genomic_DNA"/>
</dbReference>
<dbReference type="CDD" id="cd05227">
    <property type="entry name" value="AR_SDR_e"/>
    <property type="match status" value="1"/>
</dbReference>
<dbReference type="HOGENOM" id="CLU_007383_9_2_1"/>
<dbReference type="STRING" id="670483.S7RL18"/>
<evidence type="ECO:0000256" key="2">
    <source>
        <dbReference type="ARBA" id="ARBA00023445"/>
    </source>
</evidence>
<dbReference type="eggNOG" id="KOG1502">
    <property type="taxonomic scope" value="Eukaryota"/>
</dbReference>
<dbReference type="PANTHER" id="PTHR10366">
    <property type="entry name" value="NAD DEPENDENT EPIMERASE/DEHYDRATASE"/>
    <property type="match status" value="1"/>
</dbReference>
<dbReference type="Pfam" id="PF01370">
    <property type="entry name" value="Epimerase"/>
    <property type="match status" value="1"/>
</dbReference>
<evidence type="ECO:0000313" key="5">
    <source>
        <dbReference type="Proteomes" id="UP000030669"/>
    </source>
</evidence>
<reference evidence="4 5" key="1">
    <citation type="journal article" date="2012" name="Science">
        <title>The Paleozoic origin of enzymatic lignin decomposition reconstructed from 31 fungal genomes.</title>
        <authorList>
            <person name="Floudas D."/>
            <person name="Binder M."/>
            <person name="Riley R."/>
            <person name="Barry K."/>
            <person name="Blanchette R.A."/>
            <person name="Henrissat B."/>
            <person name="Martinez A.T."/>
            <person name="Otillar R."/>
            <person name="Spatafora J.W."/>
            <person name="Yadav J.S."/>
            <person name="Aerts A."/>
            <person name="Benoit I."/>
            <person name="Boyd A."/>
            <person name="Carlson A."/>
            <person name="Copeland A."/>
            <person name="Coutinho P.M."/>
            <person name="de Vries R.P."/>
            <person name="Ferreira P."/>
            <person name="Findley K."/>
            <person name="Foster B."/>
            <person name="Gaskell J."/>
            <person name="Glotzer D."/>
            <person name="Gorecki P."/>
            <person name="Heitman J."/>
            <person name="Hesse C."/>
            <person name="Hori C."/>
            <person name="Igarashi K."/>
            <person name="Jurgens J.A."/>
            <person name="Kallen N."/>
            <person name="Kersten P."/>
            <person name="Kohler A."/>
            <person name="Kuees U."/>
            <person name="Kumar T.K.A."/>
            <person name="Kuo A."/>
            <person name="LaButti K."/>
            <person name="Larrondo L.F."/>
            <person name="Lindquist E."/>
            <person name="Ling A."/>
            <person name="Lombard V."/>
            <person name="Lucas S."/>
            <person name="Lundell T."/>
            <person name="Martin R."/>
            <person name="McLaughlin D.J."/>
            <person name="Morgenstern I."/>
            <person name="Morin E."/>
            <person name="Murat C."/>
            <person name="Nagy L.G."/>
            <person name="Nolan M."/>
            <person name="Ohm R.A."/>
            <person name="Patyshakuliyeva A."/>
            <person name="Rokas A."/>
            <person name="Ruiz-Duenas F.J."/>
            <person name="Sabat G."/>
            <person name="Salamov A."/>
            <person name="Samejima M."/>
            <person name="Schmutz J."/>
            <person name="Slot J.C."/>
            <person name="St John F."/>
            <person name="Stenlid J."/>
            <person name="Sun H."/>
            <person name="Sun S."/>
            <person name="Syed K."/>
            <person name="Tsang A."/>
            <person name="Wiebenga A."/>
            <person name="Young D."/>
            <person name="Pisabarro A."/>
            <person name="Eastwood D.C."/>
            <person name="Martin F."/>
            <person name="Cullen D."/>
            <person name="Grigoriev I.V."/>
            <person name="Hibbett D.S."/>
        </authorList>
    </citation>
    <scope>NUCLEOTIDE SEQUENCE [LARGE SCALE GENOMIC DNA]</scope>
    <source>
        <strain evidence="4 5">ATCC 11539</strain>
    </source>
</reference>
<protein>
    <submittedName>
        <fullName evidence="4">D-lactaldehyde dehydrogenase</fullName>
    </submittedName>
</protein>
<comment type="similarity">
    <text evidence="2">Belongs to the NAD(P)-dependent epimerase/dehydratase family. Dihydroflavonol-4-reductase subfamily.</text>
</comment>
<dbReference type="FunFam" id="3.40.50.720:FF:000191">
    <property type="entry name" value="Methylglyoxal reductase (NADPH-dependent)"/>
    <property type="match status" value="1"/>
</dbReference>
<dbReference type="RefSeq" id="XP_007866228.1">
    <property type="nucleotide sequence ID" value="XM_007868037.1"/>
</dbReference>
<name>S7RL18_GLOTA</name>
<evidence type="ECO:0000259" key="3">
    <source>
        <dbReference type="Pfam" id="PF01370"/>
    </source>
</evidence>
<keyword evidence="5" id="KW-1185">Reference proteome</keyword>
<accession>S7RL18</accession>
<dbReference type="InterPro" id="IPR036291">
    <property type="entry name" value="NAD(P)-bd_dom_sf"/>
</dbReference>
<dbReference type="Proteomes" id="UP000030669">
    <property type="component" value="Unassembled WGS sequence"/>
</dbReference>
<dbReference type="OMA" id="QGQMKEK"/>
<dbReference type="AlphaFoldDB" id="S7RL18"/>
<dbReference type="OrthoDB" id="2735536at2759"/>
<gene>
    <name evidence="4" type="ORF">GLOTRDRAFT_76360</name>
</gene>
<dbReference type="KEGG" id="gtr:GLOTRDRAFT_76360"/>
<dbReference type="Gene3D" id="3.40.50.720">
    <property type="entry name" value="NAD(P)-binding Rossmann-like Domain"/>
    <property type="match status" value="1"/>
</dbReference>
<dbReference type="GO" id="GO:0016616">
    <property type="term" value="F:oxidoreductase activity, acting on the CH-OH group of donors, NAD or NADP as acceptor"/>
    <property type="evidence" value="ECO:0007669"/>
    <property type="project" value="TreeGrafter"/>
</dbReference>
<evidence type="ECO:0000313" key="4">
    <source>
        <dbReference type="EMBL" id="EPQ55055.1"/>
    </source>
</evidence>
<dbReference type="GeneID" id="19308598"/>
<sequence>MSTTPQKALITGVTSYIGAHIAQKLLQQGWSVRGTVRNQAKARWLHDTFKAGSRFETVEAVDIQKKDSFAEAVKGVDVVFHVASPFFFDIKDPYEDLIHPAINGTTALLAAVHENAPSVKRVVVTSSYAANMKPHPENPNYVYTEEEWNDDAFEQVKKEGKNVPGIIAYIASKNEAERAAWRFVEQNKPKFELAVINPVYVFGPAIHHVAKAEELNTSVALVYAFLNGSKPSLAPKGPHTNYVDVRDVAEAHIKAATLPEAAGQRFILSGGPFSDNLIAAAIKKAYPQFADRLPKEGWNEKEVAKTEIDNSKSRKVLGIDYISLDKSIADTVESIKQFVQ</sequence>
<proteinExistence type="inferred from homology"/>
<keyword evidence="1" id="KW-0560">Oxidoreductase</keyword>
<dbReference type="SUPFAM" id="SSF51735">
    <property type="entry name" value="NAD(P)-binding Rossmann-fold domains"/>
    <property type="match status" value="1"/>
</dbReference>
<dbReference type="PANTHER" id="PTHR10366:SF564">
    <property type="entry name" value="STEROL-4-ALPHA-CARBOXYLATE 3-DEHYDROGENASE, DECARBOXYLATING"/>
    <property type="match status" value="1"/>
</dbReference>
<dbReference type="InterPro" id="IPR001509">
    <property type="entry name" value="Epimerase_deHydtase"/>
</dbReference>
<organism evidence="4 5">
    <name type="scientific">Gloeophyllum trabeum (strain ATCC 11539 / FP-39264 / Madison 617)</name>
    <name type="common">Brown rot fungus</name>
    <dbReference type="NCBI Taxonomy" id="670483"/>
    <lineage>
        <taxon>Eukaryota</taxon>
        <taxon>Fungi</taxon>
        <taxon>Dikarya</taxon>
        <taxon>Basidiomycota</taxon>
        <taxon>Agaricomycotina</taxon>
        <taxon>Agaricomycetes</taxon>
        <taxon>Gloeophyllales</taxon>
        <taxon>Gloeophyllaceae</taxon>
        <taxon>Gloeophyllum</taxon>
    </lineage>
</organism>